<keyword evidence="3" id="KW-1185">Reference proteome</keyword>
<name>A0ABY5S366_9BACL</name>
<organism evidence="2 3">
    <name type="scientific">Paenibacillus spongiae</name>
    <dbReference type="NCBI Taxonomy" id="2909671"/>
    <lineage>
        <taxon>Bacteria</taxon>
        <taxon>Bacillati</taxon>
        <taxon>Bacillota</taxon>
        <taxon>Bacilli</taxon>
        <taxon>Bacillales</taxon>
        <taxon>Paenibacillaceae</taxon>
        <taxon>Paenibacillus</taxon>
    </lineage>
</organism>
<dbReference type="Proteomes" id="UP001057877">
    <property type="component" value="Chromosome"/>
</dbReference>
<evidence type="ECO:0000313" key="3">
    <source>
        <dbReference type="Proteomes" id="UP001057877"/>
    </source>
</evidence>
<dbReference type="SUPFAM" id="SSF56300">
    <property type="entry name" value="Metallo-dependent phosphatases"/>
    <property type="match status" value="1"/>
</dbReference>
<dbReference type="PANTHER" id="PTHR43143:SF1">
    <property type="entry name" value="SERINE_THREONINE-PROTEIN PHOSPHATASE CPPED1"/>
    <property type="match status" value="1"/>
</dbReference>
<dbReference type="InterPro" id="IPR029052">
    <property type="entry name" value="Metallo-depent_PP-like"/>
</dbReference>
<gene>
    <name evidence="2" type="ORF">L1F29_21455</name>
</gene>
<evidence type="ECO:0000313" key="2">
    <source>
        <dbReference type="EMBL" id="UVI28010.1"/>
    </source>
</evidence>
<reference evidence="2" key="1">
    <citation type="submission" date="2022-01" db="EMBL/GenBank/DDBJ databases">
        <title>Paenibacillus spongiae sp. nov., isolated from marine sponge.</title>
        <authorList>
            <person name="Li Z."/>
            <person name="Zhang M."/>
        </authorList>
    </citation>
    <scope>NUCLEOTIDE SEQUENCE</scope>
    <source>
        <strain evidence="2">PHS-Z3</strain>
    </source>
</reference>
<dbReference type="EMBL" id="CP091430">
    <property type="protein sequence ID" value="UVI28010.1"/>
    <property type="molecule type" value="Genomic_DNA"/>
</dbReference>
<dbReference type="RefSeq" id="WP_258384098.1">
    <property type="nucleotide sequence ID" value="NZ_CP091430.1"/>
</dbReference>
<sequence>MKDMTIETSALEETVIGIPGLRREMKLLHVTDSHYSEADDRDEERIVADAERCRQVYGGRAMEHFQQAIRHSNEWQAECTIFTGDIVQFPSVRNIEILEEQFGRLDSPYLYTLGNHDWLFTHHHPHDELRLSVYPMFNKVTAGNPSYGVMNLDGVKLIVLDDSNYQINGEQLQFVRRQLAEGIPTLLFFHIPMYLPTLADKTLEIWRDPIMLNAPGWAADARERWGLREAEESTQQFHRMITEVEYPNIAGIFCGHLHFPHRDAFAEGRYQYVTKAGFDGGFRQITLQPL</sequence>
<protein>
    <submittedName>
        <fullName evidence="2">Metallophosphoesterase</fullName>
    </submittedName>
</protein>
<dbReference type="Pfam" id="PF00149">
    <property type="entry name" value="Metallophos"/>
    <property type="match status" value="1"/>
</dbReference>
<dbReference type="PANTHER" id="PTHR43143">
    <property type="entry name" value="METALLOPHOSPHOESTERASE, CALCINEURIN SUPERFAMILY"/>
    <property type="match status" value="1"/>
</dbReference>
<accession>A0ABY5S366</accession>
<feature type="domain" description="Calcineurin-like phosphoesterase" evidence="1">
    <location>
        <begin position="25"/>
        <end position="258"/>
    </location>
</feature>
<dbReference type="InterPro" id="IPR051918">
    <property type="entry name" value="STPP_CPPED1"/>
</dbReference>
<dbReference type="Gene3D" id="3.60.21.10">
    <property type="match status" value="1"/>
</dbReference>
<evidence type="ECO:0000259" key="1">
    <source>
        <dbReference type="Pfam" id="PF00149"/>
    </source>
</evidence>
<dbReference type="InterPro" id="IPR004843">
    <property type="entry name" value="Calcineurin-like_PHP"/>
</dbReference>
<proteinExistence type="predicted"/>